<evidence type="ECO:0000313" key="1">
    <source>
        <dbReference type="EMBL" id="OLV18233.1"/>
    </source>
</evidence>
<dbReference type="AlphaFoldDB" id="A0A1U7NZ89"/>
<accession>A0A1U7NZ89</accession>
<reference evidence="1 2" key="1">
    <citation type="submission" date="2017-01" db="EMBL/GenBank/DDBJ databases">
        <title>Genome Analysis of Deinococcus marmoris KOPRI26562.</title>
        <authorList>
            <person name="Kim J.H."/>
            <person name="Oh H.-M."/>
        </authorList>
    </citation>
    <scope>NUCLEOTIDE SEQUENCE [LARGE SCALE GENOMIC DNA]</scope>
    <source>
        <strain evidence="1 2">KOPRI26562</strain>
    </source>
</reference>
<dbReference type="EMBL" id="MSTI01000070">
    <property type="protein sequence ID" value="OLV18233.1"/>
    <property type="molecule type" value="Genomic_DNA"/>
</dbReference>
<comment type="caution">
    <text evidence="1">The sequence shown here is derived from an EMBL/GenBank/DDBJ whole genome shotgun (WGS) entry which is preliminary data.</text>
</comment>
<keyword evidence="2" id="KW-1185">Reference proteome</keyword>
<gene>
    <name evidence="1" type="ORF">BOO71_0006403</name>
</gene>
<sequence>MRGWGGLDLEAAQAGQTGSDLLAQEAVCSEDQDIHALSPITIRSGAS</sequence>
<evidence type="ECO:0000313" key="2">
    <source>
        <dbReference type="Proteomes" id="UP000186607"/>
    </source>
</evidence>
<proteinExistence type="predicted"/>
<name>A0A1U7NZ89_9DEIO</name>
<dbReference type="Proteomes" id="UP000186607">
    <property type="component" value="Unassembled WGS sequence"/>
</dbReference>
<protein>
    <submittedName>
        <fullName evidence="1">Uncharacterized protein</fullName>
    </submittedName>
</protein>
<organism evidence="1 2">
    <name type="scientific">Deinococcus marmoris</name>
    <dbReference type="NCBI Taxonomy" id="249408"/>
    <lineage>
        <taxon>Bacteria</taxon>
        <taxon>Thermotogati</taxon>
        <taxon>Deinococcota</taxon>
        <taxon>Deinococci</taxon>
        <taxon>Deinococcales</taxon>
        <taxon>Deinococcaceae</taxon>
        <taxon>Deinococcus</taxon>
    </lineage>
</organism>